<sequence>MQLISNFVERDSLVCKQINENCILARKMEIYVEMQI</sequence>
<proteinExistence type="predicted"/>
<protein>
    <submittedName>
        <fullName evidence="1">Uncharacterized protein</fullName>
    </submittedName>
</protein>
<name>A0A1T5MFG7_9FIRM</name>
<dbReference type="STRING" id="36842.SAMN02194393_04611"/>
<gene>
    <name evidence="1" type="ORF">SAMN02194393_04611</name>
</gene>
<reference evidence="2" key="1">
    <citation type="submission" date="2017-02" db="EMBL/GenBank/DDBJ databases">
        <authorList>
            <person name="Varghese N."/>
            <person name="Submissions S."/>
        </authorList>
    </citation>
    <scope>NUCLEOTIDE SEQUENCE [LARGE SCALE GENOMIC DNA]</scope>
    <source>
        <strain evidence="2">M1</strain>
    </source>
</reference>
<dbReference type="EMBL" id="FUZT01000015">
    <property type="protein sequence ID" value="SKC86991.1"/>
    <property type="molecule type" value="Genomic_DNA"/>
</dbReference>
<keyword evidence="2" id="KW-1185">Reference proteome</keyword>
<accession>A0A1T5MFG7</accession>
<dbReference type="AlphaFoldDB" id="A0A1T5MFG7"/>
<evidence type="ECO:0000313" key="1">
    <source>
        <dbReference type="EMBL" id="SKC86991.1"/>
    </source>
</evidence>
<evidence type="ECO:0000313" key="2">
    <source>
        <dbReference type="Proteomes" id="UP000190285"/>
    </source>
</evidence>
<dbReference type="Proteomes" id="UP000190285">
    <property type="component" value="Unassembled WGS sequence"/>
</dbReference>
<organism evidence="1 2">
    <name type="scientific">Maledivibacter halophilus</name>
    <dbReference type="NCBI Taxonomy" id="36842"/>
    <lineage>
        <taxon>Bacteria</taxon>
        <taxon>Bacillati</taxon>
        <taxon>Bacillota</taxon>
        <taxon>Clostridia</taxon>
        <taxon>Peptostreptococcales</taxon>
        <taxon>Caminicellaceae</taxon>
        <taxon>Maledivibacter</taxon>
    </lineage>
</organism>